<evidence type="ECO:0000256" key="4">
    <source>
        <dbReference type="ARBA" id="ARBA00022475"/>
    </source>
</evidence>
<evidence type="ECO:0000313" key="13">
    <source>
        <dbReference type="EMBL" id="MBI4727035.1"/>
    </source>
</evidence>
<accession>A0A933IAU1</accession>
<evidence type="ECO:0000256" key="7">
    <source>
        <dbReference type="ARBA" id="ARBA00022741"/>
    </source>
</evidence>
<name>A0A933IAU1_UNCT6</name>
<dbReference type="CDD" id="cd16922">
    <property type="entry name" value="HATPase_EvgS-ArcB-TorS-like"/>
    <property type="match status" value="1"/>
</dbReference>
<dbReference type="InterPro" id="IPR050736">
    <property type="entry name" value="Sensor_HK_Regulatory"/>
</dbReference>
<feature type="domain" description="Histidine kinase" evidence="12">
    <location>
        <begin position="491"/>
        <end position="707"/>
    </location>
</feature>
<proteinExistence type="predicted"/>
<dbReference type="Pfam" id="PF01590">
    <property type="entry name" value="GAF"/>
    <property type="match status" value="1"/>
</dbReference>
<dbReference type="SUPFAM" id="SSF55874">
    <property type="entry name" value="ATPase domain of HSP90 chaperone/DNA topoisomerase II/histidine kinase"/>
    <property type="match status" value="1"/>
</dbReference>
<keyword evidence="10" id="KW-0902">Two-component regulatory system</keyword>
<evidence type="ECO:0000256" key="2">
    <source>
        <dbReference type="ARBA" id="ARBA00004236"/>
    </source>
</evidence>
<sequence length="707" mass="78185">FLGALLVFADQSDEAADQFKKVRDLLAATQDEKAVAEFLLLTLKKSLGFEKGMLAALKRSGRYRVLAGLGLEDEALREEFLLQSAMLDACFKEGRPMTVSGNSENLQQSLGSRLLKLAGTKSGSFLIVPLLRAQQPLGFLLLHKSGPAFGPGHLTVLSGLSEIFVKILDEARAAQKFKSENQIRNKLYEIGFAAGSVLQLGSLLSLMIRTIAKELKAEEVSLYFFDEISGQWAGKSMTAPDDGQGFLALIKSSGVKLEHIRLMEMKDVTAQVVARGQPEIIGDLSRDSRFLQPLSRTPFKSGLWHPLKIKDKAIGALMALSRKPGYFDGMDQALMEEITPLITFALRSAMLYEEIRREGGRLGSIINSMPEGLLMVDKDFKVIISNESYEKLWSLGIRIKPGMEFHKAILPSLGEQLRDQKPLLEFLQQCAGASAQRNNSVDLELNNCLFLKITSFPVDDAEGPGNGLVLLHQDVTVEHQIAETRQEFVGMLSHDMRNPLSAIIATLELSLDGSLGGLNDNQRQFLGSAMNDSRRMLEMLNDLLDGYKYEAVELKLEKAQFDITQLISKSVSDYSALAKERQIELYQETPLSLTVTADESRLSRVISNLLSNALKFTPKEGRVTVSAADKKQNIQVSVQDTGEGIAPEELEKVFQKYYQVEKRKLGRKTGTGLGLPLCRKLVEAHGGKIWVESQPGKGSKFIFTLPK</sequence>
<keyword evidence="6" id="KW-0808">Transferase</keyword>
<dbReference type="EC" id="2.7.13.3" evidence="3"/>
<dbReference type="GO" id="GO:0000155">
    <property type="term" value="F:phosphorelay sensor kinase activity"/>
    <property type="evidence" value="ECO:0007669"/>
    <property type="project" value="InterPro"/>
</dbReference>
<evidence type="ECO:0000256" key="10">
    <source>
        <dbReference type="ARBA" id="ARBA00023012"/>
    </source>
</evidence>
<dbReference type="InterPro" id="IPR005467">
    <property type="entry name" value="His_kinase_dom"/>
</dbReference>
<evidence type="ECO:0000256" key="9">
    <source>
        <dbReference type="ARBA" id="ARBA00022840"/>
    </source>
</evidence>
<dbReference type="SMART" id="SM00387">
    <property type="entry name" value="HATPase_c"/>
    <property type="match status" value="1"/>
</dbReference>
<evidence type="ECO:0000256" key="3">
    <source>
        <dbReference type="ARBA" id="ARBA00012438"/>
    </source>
</evidence>
<dbReference type="CDD" id="cd00082">
    <property type="entry name" value="HisKA"/>
    <property type="match status" value="1"/>
</dbReference>
<comment type="catalytic activity">
    <reaction evidence="1">
        <text>ATP + protein L-histidine = ADP + protein N-phospho-L-histidine.</text>
        <dbReference type="EC" id="2.7.13.3"/>
    </reaction>
</comment>
<dbReference type="Pfam" id="PF02518">
    <property type="entry name" value="HATPase_c"/>
    <property type="match status" value="1"/>
</dbReference>
<evidence type="ECO:0000256" key="11">
    <source>
        <dbReference type="ARBA" id="ARBA00023136"/>
    </source>
</evidence>
<dbReference type="FunFam" id="3.30.565.10:FF:000023">
    <property type="entry name" value="PAS domain-containing sensor histidine kinase"/>
    <property type="match status" value="1"/>
</dbReference>
<dbReference type="Gene3D" id="1.10.287.130">
    <property type="match status" value="1"/>
</dbReference>
<dbReference type="InterPro" id="IPR004358">
    <property type="entry name" value="Sig_transdc_His_kin-like_C"/>
</dbReference>
<dbReference type="InterPro" id="IPR036097">
    <property type="entry name" value="HisK_dim/P_sf"/>
</dbReference>
<dbReference type="Pfam" id="PF13185">
    <property type="entry name" value="GAF_2"/>
    <property type="match status" value="1"/>
</dbReference>
<evidence type="ECO:0000259" key="12">
    <source>
        <dbReference type="PROSITE" id="PS50109"/>
    </source>
</evidence>
<dbReference type="InterPro" id="IPR036890">
    <property type="entry name" value="HATPase_C_sf"/>
</dbReference>
<keyword evidence="9" id="KW-0067">ATP-binding</keyword>
<keyword evidence="7" id="KW-0547">Nucleotide-binding</keyword>
<feature type="non-terminal residue" evidence="13">
    <location>
        <position position="1"/>
    </location>
</feature>
<dbReference type="SMART" id="SM00388">
    <property type="entry name" value="HisKA"/>
    <property type="match status" value="1"/>
</dbReference>
<dbReference type="InterPro" id="IPR003018">
    <property type="entry name" value="GAF"/>
</dbReference>
<keyword evidence="11" id="KW-0472">Membrane</keyword>
<dbReference type="SUPFAM" id="SSF47384">
    <property type="entry name" value="Homodimeric domain of signal transducing histidine kinase"/>
    <property type="match status" value="1"/>
</dbReference>
<gene>
    <name evidence="13" type="ORF">HY768_07405</name>
</gene>
<dbReference type="InterPro" id="IPR003594">
    <property type="entry name" value="HATPase_dom"/>
</dbReference>
<dbReference type="PANTHER" id="PTHR43711:SF31">
    <property type="entry name" value="HISTIDINE KINASE"/>
    <property type="match status" value="1"/>
</dbReference>
<dbReference type="InterPro" id="IPR003661">
    <property type="entry name" value="HisK_dim/P_dom"/>
</dbReference>
<organism evidence="13 14">
    <name type="scientific">candidate division TA06 bacterium</name>
    <dbReference type="NCBI Taxonomy" id="2250710"/>
    <lineage>
        <taxon>Bacteria</taxon>
        <taxon>Bacteria division TA06</taxon>
    </lineage>
</organism>
<dbReference type="InterPro" id="IPR035965">
    <property type="entry name" value="PAS-like_dom_sf"/>
</dbReference>
<dbReference type="InterPro" id="IPR029016">
    <property type="entry name" value="GAF-like_dom_sf"/>
</dbReference>
<evidence type="ECO:0000256" key="6">
    <source>
        <dbReference type="ARBA" id="ARBA00022679"/>
    </source>
</evidence>
<keyword evidence="8" id="KW-0418">Kinase</keyword>
<reference evidence="13" key="1">
    <citation type="submission" date="2020-07" db="EMBL/GenBank/DDBJ databases">
        <title>Huge and variable diversity of episymbiotic CPR bacteria and DPANN archaea in groundwater ecosystems.</title>
        <authorList>
            <person name="He C.Y."/>
            <person name="Keren R."/>
            <person name="Whittaker M."/>
            <person name="Farag I.F."/>
            <person name="Doudna J."/>
            <person name="Cate J.H.D."/>
            <person name="Banfield J.F."/>
        </authorList>
    </citation>
    <scope>NUCLEOTIDE SEQUENCE</scope>
    <source>
        <strain evidence="13">NC_groundwater_1520_Pr4_B-0.1um_53_5</strain>
    </source>
</reference>
<keyword evidence="4" id="KW-1003">Cell membrane</keyword>
<dbReference type="Gene3D" id="3.30.565.10">
    <property type="entry name" value="Histidine kinase-like ATPase, C-terminal domain"/>
    <property type="match status" value="1"/>
</dbReference>
<dbReference type="SUPFAM" id="SSF55781">
    <property type="entry name" value="GAF domain-like"/>
    <property type="match status" value="2"/>
</dbReference>
<dbReference type="Proteomes" id="UP000736328">
    <property type="component" value="Unassembled WGS sequence"/>
</dbReference>
<evidence type="ECO:0000256" key="8">
    <source>
        <dbReference type="ARBA" id="ARBA00022777"/>
    </source>
</evidence>
<evidence type="ECO:0000313" key="14">
    <source>
        <dbReference type="Proteomes" id="UP000736328"/>
    </source>
</evidence>
<evidence type="ECO:0000256" key="5">
    <source>
        <dbReference type="ARBA" id="ARBA00022553"/>
    </source>
</evidence>
<comment type="caution">
    <text evidence="13">The sequence shown here is derived from an EMBL/GenBank/DDBJ whole genome shotgun (WGS) entry which is preliminary data.</text>
</comment>
<dbReference type="Gene3D" id="3.30.450.40">
    <property type="match status" value="2"/>
</dbReference>
<dbReference type="PANTHER" id="PTHR43711">
    <property type="entry name" value="TWO-COMPONENT HISTIDINE KINASE"/>
    <property type="match status" value="1"/>
</dbReference>
<protein>
    <recommendedName>
        <fullName evidence="3">histidine kinase</fullName>
        <ecNumber evidence="3">2.7.13.3</ecNumber>
    </recommendedName>
</protein>
<dbReference type="GO" id="GO:0005886">
    <property type="term" value="C:plasma membrane"/>
    <property type="evidence" value="ECO:0007669"/>
    <property type="project" value="UniProtKB-SubCell"/>
</dbReference>
<dbReference type="EMBL" id="JACQXR010000097">
    <property type="protein sequence ID" value="MBI4727035.1"/>
    <property type="molecule type" value="Genomic_DNA"/>
</dbReference>
<dbReference type="SMART" id="SM00065">
    <property type="entry name" value="GAF"/>
    <property type="match status" value="2"/>
</dbReference>
<keyword evidence="5" id="KW-0597">Phosphoprotein</keyword>
<dbReference type="PROSITE" id="PS50109">
    <property type="entry name" value="HIS_KIN"/>
    <property type="match status" value="1"/>
</dbReference>
<dbReference type="Gene3D" id="3.30.450.20">
    <property type="entry name" value="PAS domain"/>
    <property type="match status" value="1"/>
</dbReference>
<dbReference type="PRINTS" id="PR00344">
    <property type="entry name" value="BCTRLSENSOR"/>
</dbReference>
<dbReference type="Pfam" id="PF00512">
    <property type="entry name" value="HisKA"/>
    <property type="match status" value="1"/>
</dbReference>
<evidence type="ECO:0000256" key="1">
    <source>
        <dbReference type="ARBA" id="ARBA00000085"/>
    </source>
</evidence>
<comment type="subcellular location">
    <subcellularLocation>
        <location evidence="2">Cell membrane</location>
    </subcellularLocation>
</comment>
<dbReference type="Pfam" id="PF12860">
    <property type="entry name" value="PAS_7"/>
    <property type="match status" value="1"/>
</dbReference>
<dbReference type="SUPFAM" id="SSF55785">
    <property type="entry name" value="PYP-like sensor domain (PAS domain)"/>
    <property type="match status" value="1"/>
</dbReference>
<dbReference type="GO" id="GO:0005524">
    <property type="term" value="F:ATP binding"/>
    <property type="evidence" value="ECO:0007669"/>
    <property type="project" value="UniProtKB-KW"/>
</dbReference>
<dbReference type="AlphaFoldDB" id="A0A933IAU1"/>